<dbReference type="AlphaFoldDB" id="A0A098TK42"/>
<name>A0A098TK42_9CYAN</name>
<evidence type="ECO:0000313" key="6">
    <source>
        <dbReference type="EMBL" id="KGF72705.1"/>
    </source>
</evidence>
<dbReference type="CDD" id="cd07402">
    <property type="entry name" value="MPP_GpdQ"/>
    <property type="match status" value="1"/>
</dbReference>
<keyword evidence="1" id="KW-0479">Metal-binding</keyword>
<dbReference type="InterPro" id="IPR029052">
    <property type="entry name" value="Metallo-depent_PP-like"/>
</dbReference>
<dbReference type="PANTHER" id="PTHR42988">
    <property type="entry name" value="PHOSPHOHYDROLASE"/>
    <property type="match status" value="1"/>
</dbReference>
<dbReference type="PANTHER" id="PTHR42988:SF2">
    <property type="entry name" value="CYCLIC NUCLEOTIDE PHOSPHODIESTERASE CBUA0032-RELATED"/>
    <property type="match status" value="1"/>
</dbReference>
<evidence type="ECO:0000256" key="3">
    <source>
        <dbReference type="ARBA" id="ARBA00023004"/>
    </source>
</evidence>
<reference evidence="6 7" key="1">
    <citation type="journal article" date="2014" name="Mol. Ecol.">
        <title>Evolution of Synechococcus.</title>
        <authorList>
            <person name="Dvorak P."/>
            <person name="Casamatta D."/>
            <person name="Hasler P."/>
            <person name="Poulickova A."/>
            <person name="Ondrej V."/>
            <person name="Sanges R."/>
        </authorList>
    </citation>
    <scope>NUCLEOTIDE SEQUENCE [LARGE SCALE GENOMIC DNA]</scope>
    <source>
        <strain evidence="6 7">CAUP A 1101</strain>
    </source>
</reference>
<keyword evidence="2" id="KW-0378">Hydrolase</keyword>
<dbReference type="NCBIfam" id="NF008359">
    <property type="entry name" value="PRK11148.1"/>
    <property type="match status" value="1"/>
</dbReference>
<dbReference type="InterPro" id="IPR050884">
    <property type="entry name" value="CNP_phosphodiesterase-III"/>
</dbReference>
<dbReference type="InterPro" id="IPR004843">
    <property type="entry name" value="Calcineurin-like_PHP"/>
</dbReference>
<comment type="caution">
    <text evidence="6">The sequence shown here is derived from an EMBL/GenBank/DDBJ whole genome shotgun (WGS) entry which is preliminary data.</text>
</comment>
<dbReference type="Gene3D" id="3.60.21.10">
    <property type="match status" value="1"/>
</dbReference>
<dbReference type="EMBL" id="JJML01000020">
    <property type="protein sequence ID" value="KGF72705.1"/>
    <property type="molecule type" value="Genomic_DNA"/>
</dbReference>
<feature type="domain" description="Calcineurin-like phosphoesterase" evidence="5">
    <location>
        <begin position="9"/>
        <end position="197"/>
    </location>
</feature>
<evidence type="ECO:0000313" key="7">
    <source>
        <dbReference type="Proteomes" id="UP000030170"/>
    </source>
</evidence>
<accession>A0A098TK42</accession>
<comment type="similarity">
    <text evidence="4">Belongs to the cyclic nucleotide phosphodiesterase class-III family.</text>
</comment>
<dbReference type="GO" id="GO:0046872">
    <property type="term" value="F:metal ion binding"/>
    <property type="evidence" value="ECO:0007669"/>
    <property type="project" value="UniProtKB-KW"/>
</dbReference>
<organism evidence="6 7">
    <name type="scientific">Neosynechococcus sphagnicola sy1</name>
    <dbReference type="NCBI Taxonomy" id="1497020"/>
    <lineage>
        <taxon>Bacteria</taxon>
        <taxon>Bacillati</taxon>
        <taxon>Cyanobacteriota</taxon>
        <taxon>Cyanophyceae</taxon>
        <taxon>Neosynechococcales</taxon>
        <taxon>Neosynechococcaceae</taxon>
        <taxon>Neosynechococcus</taxon>
    </lineage>
</organism>
<proteinExistence type="inferred from homology"/>
<evidence type="ECO:0000256" key="4">
    <source>
        <dbReference type="ARBA" id="ARBA00025742"/>
    </source>
</evidence>
<keyword evidence="3" id="KW-0408">Iron</keyword>
<protein>
    <submittedName>
        <fullName evidence="6">3',5'-cyclic-nucleotide phosphodiesterase</fullName>
    </submittedName>
</protein>
<keyword evidence="7" id="KW-1185">Reference proteome</keyword>
<evidence type="ECO:0000256" key="1">
    <source>
        <dbReference type="ARBA" id="ARBA00022723"/>
    </source>
</evidence>
<dbReference type="Proteomes" id="UP000030170">
    <property type="component" value="Unassembled WGS sequence"/>
</dbReference>
<dbReference type="RefSeq" id="WP_036533149.1">
    <property type="nucleotide sequence ID" value="NZ_JJML01000020.1"/>
</dbReference>
<dbReference type="Pfam" id="PF00149">
    <property type="entry name" value="Metallophos"/>
    <property type="match status" value="1"/>
</dbReference>
<dbReference type="STRING" id="1497020.DO97_06740"/>
<gene>
    <name evidence="6" type="ORF">DO97_06740</name>
</gene>
<evidence type="ECO:0000259" key="5">
    <source>
        <dbReference type="Pfam" id="PF00149"/>
    </source>
</evidence>
<sequence length="265" mass="30288">MLTVPTLLVAQITDLHLFAAPEEELLGLPTCRSFETVIEAVQQLHPQPDLLLLTGDLSQDGSLESYEHLKSLLSPLGIPTYWLPGNHDDQGVMQQVLTSPPFSNQKSFTVKDWRFLLLNSGVPHYVHGEVSREQLNWLDQELQRAAEQPTLVSLHHPPFVVHSDWLDGSILRNPADLFAVIARHPQVKLVIFGHIHQEFDRQWQQVRFLGTPSTCIQFMPRSTQFSLDETRPGFRLLRLHPDGSWETQVERVLFEHQRDLTASGY</sequence>
<dbReference type="SUPFAM" id="SSF56300">
    <property type="entry name" value="Metallo-dependent phosphatases"/>
    <property type="match status" value="1"/>
</dbReference>
<evidence type="ECO:0000256" key="2">
    <source>
        <dbReference type="ARBA" id="ARBA00022801"/>
    </source>
</evidence>
<dbReference type="OrthoDB" id="651281at2"/>
<dbReference type="InterPro" id="IPR026575">
    <property type="entry name" value="GpdQ/CpdA-like"/>
</dbReference>
<dbReference type="GO" id="GO:0004112">
    <property type="term" value="F:cyclic-nucleotide phosphodiesterase activity"/>
    <property type="evidence" value="ECO:0007669"/>
    <property type="project" value="InterPro"/>
</dbReference>